<gene>
    <name evidence="2" type="ORF">ACFSYJ_42700</name>
</gene>
<dbReference type="Proteomes" id="UP001597419">
    <property type="component" value="Unassembled WGS sequence"/>
</dbReference>
<keyword evidence="3" id="KW-1185">Reference proteome</keyword>
<organism evidence="2 3">
    <name type="scientific">Amycolatopsis samaneae</name>
    <dbReference type="NCBI Taxonomy" id="664691"/>
    <lineage>
        <taxon>Bacteria</taxon>
        <taxon>Bacillati</taxon>
        <taxon>Actinomycetota</taxon>
        <taxon>Actinomycetes</taxon>
        <taxon>Pseudonocardiales</taxon>
        <taxon>Pseudonocardiaceae</taxon>
        <taxon>Amycolatopsis</taxon>
    </lineage>
</organism>
<sequence length="300" mass="33223">MATAYDSTPNVYGDWKDVEAINPKVPEVATTHLGDVVSGNYPIAGAVNWIYQHIVGPMVGTGDKDLFDLLIKPLTGDFNRIRANGDAWATTGDMYWTIAGNLGQNSAKLVETDWQGEAADAFNGLVQSVWTGALYVAEQCCKWMKKGFDKLADVSIKLATRGVQLLEKIFDLLGKLAKKVIPGWGQLWSIFDWVASGFEDTPYVHEALEIVDLIQTVIGLYDSLKKLVQGIEGYLKNIDTIKDAIGKVPEVNNTHDAVQLGRQFRDSKKDMDEKRKQVDDSAKDIDKKLGDLDQYGHQAQ</sequence>
<evidence type="ECO:0000313" key="3">
    <source>
        <dbReference type="Proteomes" id="UP001597419"/>
    </source>
</evidence>
<name>A0ABW5GXX0_9PSEU</name>
<dbReference type="RefSeq" id="WP_345408251.1">
    <property type="nucleotide sequence ID" value="NZ_BAABHG010000026.1"/>
</dbReference>
<dbReference type="EMBL" id="JBHUKU010000031">
    <property type="protein sequence ID" value="MFD2465392.1"/>
    <property type="molecule type" value="Genomic_DNA"/>
</dbReference>
<feature type="region of interest" description="Disordered" evidence="1">
    <location>
        <begin position="266"/>
        <end position="300"/>
    </location>
</feature>
<accession>A0ABW5GXX0</accession>
<reference evidence="3" key="1">
    <citation type="journal article" date="2019" name="Int. J. Syst. Evol. Microbiol.">
        <title>The Global Catalogue of Microorganisms (GCM) 10K type strain sequencing project: providing services to taxonomists for standard genome sequencing and annotation.</title>
        <authorList>
            <consortium name="The Broad Institute Genomics Platform"/>
            <consortium name="The Broad Institute Genome Sequencing Center for Infectious Disease"/>
            <person name="Wu L."/>
            <person name="Ma J."/>
        </authorList>
    </citation>
    <scope>NUCLEOTIDE SEQUENCE [LARGE SCALE GENOMIC DNA]</scope>
    <source>
        <strain evidence="3">CGMCC 4.7643</strain>
    </source>
</reference>
<comment type="caution">
    <text evidence="2">The sequence shown here is derived from an EMBL/GenBank/DDBJ whole genome shotgun (WGS) entry which is preliminary data.</text>
</comment>
<feature type="compositionally biased region" description="Basic and acidic residues" evidence="1">
    <location>
        <begin position="266"/>
        <end position="291"/>
    </location>
</feature>
<proteinExistence type="predicted"/>
<evidence type="ECO:0000256" key="1">
    <source>
        <dbReference type="SAM" id="MobiDB-lite"/>
    </source>
</evidence>
<evidence type="ECO:0000313" key="2">
    <source>
        <dbReference type="EMBL" id="MFD2465392.1"/>
    </source>
</evidence>
<protein>
    <submittedName>
        <fullName evidence="2">Uncharacterized protein</fullName>
    </submittedName>
</protein>